<dbReference type="Gene3D" id="3.40.50.2300">
    <property type="match status" value="1"/>
</dbReference>
<comment type="caution">
    <text evidence="4">The sequence shown here is derived from an EMBL/GenBank/DDBJ whole genome shotgun (WGS) entry which is preliminary data.</text>
</comment>
<accession>A0A0Q9Z419</accession>
<sequence length="233" mass="26940">MMLKCVIIDDEPLAVDVIKNYISQIKGLEIMASFNSALDSLEFLQENEVDLMFLDINMPVLDGYSFLKSLSNKPQVIITTAHEEYAVKGYELEILDYLVKPIPFPRFLKAVNKAIKNCEENKAENDSWKNKHLFLKINKKKMKKVYLNDILLVESLKDYIKVITPNKNYIIHQTLSSFTESLPSNRFIRIHRSYTVSLDKIEALEGNSLEINGKRYVIGRSYLSQVKDIILED</sequence>
<dbReference type="STRING" id="270918.APR42_11000"/>
<feature type="modified residue" description="4-aspartylphosphate" evidence="1">
    <location>
        <position position="55"/>
    </location>
</feature>
<dbReference type="SUPFAM" id="SSF52172">
    <property type="entry name" value="CheY-like"/>
    <property type="match status" value="1"/>
</dbReference>
<dbReference type="SMART" id="SM00850">
    <property type="entry name" value="LytTR"/>
    <property type="match status" value="1"/>
</dbReference>
<feature type="domain" description="Response regulatory" evidence="2">
    <location>
        <begin position="4"/>
        <end position="115"/>
    </location>
</feature>
<keyword evidence="5" id="KW-1185">Reference proteome</keyword>
<dbReference type="InterPro" id="IPR001789">
    <property type="entry name" value="Sig_transdc_resp-reg_receiver"/>
</dbReference>
<evidence type="ECO:0000259" key="2">
    <source>
        <dbReference type="PROSITE" id="PS50110"/>
    </source>
</evidence>
<dbReference type="InterPro" id="IPR011006">
    <property type="entry name" value="CheY-like_superfamily"/>
</dbReference>
<dbReference type="Gene3D" id="2.40.50.1020">
    <property type="entry name" value="LytTr DNA-binding domain"/>
    <property type="match status" value="1"/>
</dbReference>
<organism evidence="4 5">
    <name type="scientific">Salegentibacter mishustinae</name>
    <dbReference type="NCBI Taxonomy" id="270918"/>
    <lineage>
        <taxon>Bacteria</taxon>
        <taxon>Pseudomonadati</taxon>
        <taxon>Bacteroidota</taxon>
        <taxon>Flavobacteriia</taxon>
        <taxon>Flavobacteriales</taxon>
        <taxon>Flavobacteriaceae</taxon>
        <taxon>Salegentibacter</taxon>
    </lineage>
</organism>
<dbReference type="EMBL" id="LKTP01000035">
    <property type="protein sequence ID" value="KRG27595.1"/>
    <property type="molecule type" value="Genomic_DNA"/>
</dbReference>
<name>A0A0Q9Z419_9FLAO</name>
<dbReference type="OrthoDB" id="2168082at2"/>
<dbReference type="PROSITE" id="PS50930">
    <property type="entry name" value="HTH_LYTTR"/>
    <property type="match status" value="1"/>
</dbReference>
<dbReference type="Proteomes" id="UP000051643">
    <property type="component" value="Unassembled WGS sequence"/>
</dbReference>
<reference evidence="4" key="1">
    <citation type="submission" date="2015-10" db="EMBL/GenBank/DDBJ databases">
        <title>Draft genome sequence of Salegentibacter mishustinae KCTC 12263.</title>
        <authorList>
            <person name="Lin W."/>
            <person name="Zheng Q."/>
        </authorList>
    </citation>
    <scope>NUCLEOTIDE SEQUENCE [LARGE SCALE GENOMIC DNA]</scope>
    <source>
        <strain evidence="4">KCTC 12263</strain>
    </source>
</reference>
<protein>
    <submittedName>
        <fullName evidence="4">Two-component system response regulator</fullName>
    </submittedName>
</protein>
<dbReference type="RefSeq" id="WP_057482943.1">
    <property type="nucleotide sequence ID" value="NZ_BMWR01000005.1"/>
</dbReference>
<evidence type="ECO:0000313" key="4">
    <source>
        <dbReference type="EMBL" id="KRG27595.1"/>
    </source>
</evidence>
<evidence type="ECO:0000313" key="5">
    <source>
        <dbReference type="Proteomes" id="UP000051643"/>
    </source>
</evidence>
<dbReference type="GO" id="GO:0003677">
    <property type="term" value="F:DNA binding"/>
    <property type="evidence" value="ECO:0007669"/>
    <property type="project" value="InterPro"/>
</dbReference>
<gene>
    <name evidence="4" type="ORF">APR42_11000</name>
</gene>
<dbReference type="SMART" id="SM00448">
    <property type="entry name" value="REC"/>
    <property type="match status" value="1"/>
</dbReference>
<keyword evidence="1" id="KW-0597">Phosphoprotein</keyword>
<dbReference type="GO" id="GO:0000156">
    <property type="term" value="F:phosphorelay response regulator activity"/>
    <property type="evidence" value="ECO:0007669"/>
    <property type="project" value="InterPro"/>
</dbReference>
<dbReference type="PROSITE" id="PS50110">
    <property type="entry name" value="RESPONSE_REGULATORY"/>
    <property type="match status" value="1"/>
</dbReference>
<feature type="domain" description="HTH LytTR-type" evidence="3">
    <location>
        <begin position="135"/>
        <end position="232"/>
    </location>
</feature>
<proteinExistence type="predicted"/>
<dbReference type="PANTHER" id="PTHR37299:SF1">
    <property type="entry name" value="STAGE 0 SPORULATION PROTEIN A HOMOLOG"/>
    <property type="match status" value="1"/>
</dbReference>
<evidence type="ECO:0000256" key="1">
    <source>
        <dbReference type="PROSITE-ProRule" id="PRU00169"/>
    </source>
</evidence>
<dbReference type="Pfam" id="PF04397">
    <property type="entry name" value="LytTR"/>
    <property type="match status" value="1"/>
</dbReference>
<evidence type="ECO:0000259" key="3">
    <source>
        <dbReference type="PROSITE" id="PS50930"/>
    </source>
</evidence>
<dbReference type="InterPro" id="IPR007492">
    <property type="entry name" value="LytTR_DNA-bd_dom"/>
</dbReference>
<dbReference type="InterPro" id="IPR046947">
    <property type="entry name" value="LytR-like"/>
</dbReference>
<dbReference type="Pfam" id="PF00072">
    <property type="entry name" value="Response_reg"/>
    <property type="match status" value="1"/>
</dbReference>
<dbReference type="PANTHER" id="PTHR37299">
    <property type="entry name" value="TRANSCRIPTIONAL REGULATOR-RELATED"/>
    <property type="match status" value="1"/>
</dbReference>
<dbReference type="AlphaFoldDB" id="A0A0Q9Z419"/>